<evidence type="ECO:0008006" key="4">
    <source>
        <dbReference type="Google" id="ProtNLM"/>
    </source>
</evidence>
<dbReference type="EMBL" id="VCGU01000009">
    <property type="protein sequence ID" value="TRY70729.1"/>
    <property type="molecule type" value="Genomic_DNA"/>
</dbReference>
<protein>
    <recommendedName>
        <fullName evidence="4">Small integral membrane protein 4</fullName>
    </recommendedName>
</protein>
<name>A0A553NZ61_TIGCA</name>
<keyword evidence="1" id="KW-0472">Membrane</keyword>
<accession>A0A553NZ61</accession>
<comment type="caution">
    <text evidence="2">The sequence shown here is derived from an EMBL/GenBank/DDBJ whole genome shotgun (WGS) entry which is preliminary data.</text>
</comment>
<dbReference type="AlphaFoldDB" id="A0A553NZ61"/>
<keyword evidence="3" id="KW-1185">Reference proteome</keyword>
<organism evidence="2 3">
    <name type="scientific">Tigriopus californicus</name>
    <name type="common">Marine copepod</name>
    <dbReference type="NCBI Taxonomy" id="6832"/>
    <lineage>
        <taxon>Eukaryota</taxon>
        <taxon>Metazoa</taxon>
        <taxon>Ecdysozoa</taxon>
        <taxon>Arthropoda</taxon>
        <taxon>Crustacea</taxon>
        <taxon>Multicrustacea</taxon>
        <taxon>Hexanauplia</taxon>
        <taxon>Copepoda</taxon>
        <taxon>Harpacticoida</taxon>
        <taxon>Harpacticidae</taxon>
        <taxon>Tigriopus</taxon>
    </lineage>
</organism>
<dbReference type="PANTHER" id="PTHR35250">
    <property type="entry name" value="SMALL INTEGRAL MEMBRANE PROTEIN 4"/>
    <property type="match status" value="1"/>
</dbReference>
<keyword evidence="1" id="KW-1133">Transmembrane helix</keyword>
<evidence type="ECO:0000313" key="2">
    <source>
        <dbReference type="EMBL" id="TRY70729.1"/>
    </source>
</evidence>
<feature type="transmembrane region" description="Helical" evidence="1">
    <location>
        <begin position="20"/>
        <end position="42"/>
    </location>
</feature>
<dbReference type="OrthoDB" id="5913955at2759"/>
<dbReference type="Proteomes" id="UP000318571">
    <property type="component" value="Chromosome 9"/>
</dbReference>
<sequence length="82" mass="9605">MSRLSQILKKVPGKQQFGVFRFLPFMFLIGAGVELTMIKVYVGPVNFYQTYKKRIATDIVVAEEREQLRLERRALQESHKQC</sequence>
<proteinExistence type="predicted"/>
<dbReference type="InterPro" id="IPR028183">
    <property type="entry name" value="UQCC5"/>
</dbReference>
<dbReference type="Pfam" id="PF15114">
    <property type="entry name" value="UPF0640"/>
    <property type="match status" value="1"/>
</dbReference>
<gene>
    <name evidence="2" type="ORF">TCAL_01182</name>
</gene>
<evidence type="ECO:0000313" key="3">
    <source>
        <dbReference type="Proteomes" id="UP000318571"/>
    </source>
</evidence>
<reference evidence="2 3" key="1">
    <citation type="journal article" date="2018" name="Nat. Ecol. Evol.">
        <title>Genomic signatures of mitonuclear coevolution across populations of Tigriopus californicus.</title>
        <authorList>
            <person name="Barreto F.S."/>
            <person name="Watson E.T."/>
            <person name="Lima T.G."/>
            <person name="Willett C.S."/>
            <person name="Edmands S."/>
            <person name="Li W."/>
            <person name="Burton R.S."/>
        </authorList>
    </citation>
    <scope>NUCLEOTIDE SEQUENCE [LARGE SCALE GENOMIC DNA]</scope>
    <source>
        <strain evidence="2 3">San Diego</strain>
    </source>
</reference>
<dbReference type="OMA" id="MEWFMIK"/>
<keyword evidence="1" id="KW-0812">Transmembrane</keyword>
<evidence type="ECO:0000256" key="1">
    <source>
        <dbReference type="SAM" id="Phobius"/>
    </source>
</evidence>
<dbReference type="PANTHER" id="PTHR35250:SF1">
    <property type="entry name" value="UBIQUINOL-CYTOCHROME-C REDUCTASE COMPLEX ASSEMBLY FACTOR 5"/>
    <property type="match status" value="1"/>
</dbReference>